<dbReference type="Gene3D" id="3.40.50.1820">
    <property type="entry name" value="alpha/beta hydrolase"/>
    <property type="match status" value="1"/>
</dbReference>
<accession>A0A8H5BRH1</accession>
<name>A0A8H5BRH1_9AGAR</name>
<sequence length="380" mass="42091">MSVPALKKYGCFSVHDSGAPHGHREYTTLIIFHGLGFHASIFDKLFSLLDNVNVRLVTANRPDYPGATPLTEKERMQLHDIAKTADQDPQSATNAFHDYIKENAKKTHDFLVEFISRESIPAGGGIILAGWSFGAISILGLLANANAVSSKEFDLRSYIKHVVLYGERLDGVRGSLRAKLMGISTPPEPPAFLLGYPPPPDVVNIFFDPSLTPGEALKRFPQWVSAYYAHREDPTKLEYEALDHPSPTILSMDPSDVQRCLEIGPALPGGSDDQVMRLGVQLGALSQLREAAIYLGKDEEGDVPVVNRWDDIEIKHVWCDRSMWEMPWAALCLQADLDDGKKSDRVARKVDIVRLSGANHFCHWDQPELALKGLLSGLDL</sequence>
<organism evidence="2 3">
    <name type="scientific">Psilocybe cf. subviscida</name>
    <dbReference type="NCBI Taxonomy" id="2480587"/>
    <lineage>
        <taxon>Eukaryota</taxon>
        <taxon>Fungi</taxon>
        <taxon>Dikarya</taxon>
        <taxon>Basidiomycota</taxon>
        <taxon>Agaricomycotina</taxon>
        <taxon>Agaricomycetes</taxon>
        <taxon>Agaricomycetidae</taxon>
        <taxon>Agaricales</taxon>
        <taxon>Agaricineae</taxon>
        <taxon>Strophariaceae</taxon>
        <taxon>Psilocybe</taxon>
    </lineage>
</organism>
<evidence type="ECO:0000313" key="2">
    <source>
        <dbReference type="EMBL" id="KAF5326977.1"/>
    </source>
</evidence>
<dbReference type="Proteomes" id="UP000567179">
    <property type="component" value="Unassembled WGS sequence"/>
</dbReference>
<keyword evidence="3" id="KW-1185">Reference proteome</keyword>
<comment type="caution">
    <text evidence="2">The sequence shown here is derived from an EMBL/GenBank/DDBJ whole genome shotgun (WGS) entry which is preliminary data.</text>
</comment>
<dbReference type="OrthoDB" id="3466517at2759"/>
<dbReference type="Pfam" id="PF12697">
    <property type="entry name" value="Abhydrolase_6"/>
    <property type="match status" value="1"/>
</dbReference>
<dbReference type="InterPro" id="IPR000073">
    <property type="entry name" value="AB_hydrolase_1"/>
</dbReference>
<feature type="domain" description="AB hydrolase-1" evidence="1">
    <location>
        <begin position="29"/>
        <end position="368"/>
    </location>
</feature>
<proteinExistence type="predicted"/>
<protein>
    <recommendedName>
        <fullName evidence="1">AB hydrolase-1 domain-containing protein</fullName>
    </recommendedName>
</protein>
<evidence type="ECO:0000259" key="1">
    <source>
        <dbReference type="Pfam" id="PF12697"/>
    </source>
</evidence>
<gene>
    <name evidence="2" type="ORF">D9619_004815</name>
</gene>
<evidence type="ECO:0000313" key="3">
    <source>
        <dbReference type="Proteomes" id="UP000567179"/>
    </source>
</evidence>
<dbReference type="AlphaFoldDB" id="A0A8H5BRH1"/>
<dbReference type="SUPFAM" id="SSF53474">
    <property type="entry name" value="alpha/beta-Hydrolases"/>
    <property type="match status" value="1"/>
</dbReference>
<reference evidence="2 3" key="1">
    <citation type="journal article" date="2020" name="ISME J.">
        <title>Uncovering the hidden diversity of litter-decomposition mechanisms in mushroom-forming fungi.</title>
        <authorList>
            <person name="Floudas D."/>
            <person name="Bentzer J."/>
            <person name="Ahren D."/>
            <person name="Johansson T."/>
            <person name="Persson P."/>
            <person name="Tunlid A."/>
        </authorList>
    </citation>
    <scope>NUCLEOTIDE SEQUENCE [LARGE SCALE GENOMIC DNA]</scope>
    <source>
        <strain evidence="2 3">CBS 101986</strain>
    </source>
</reference>
<dbReference type="InterPro" id="IPR029058">
    <property type="entry name" value="AB_hydrolase_fold"/>
</dbReference>
<dbReference type="EMBL" id="JAACJJ010000014">
    <property type="protein sequence ID" value="KAF5326977.1"/>
    <property type="molecule type" value="Genomic_DNA"/>
</dbReference>